<sequence length="71" mass="7990">MNDPETLVHALNHALAQAQPRYVLVIVTERQGDQAQVVYAEWREYAEALALYDGARRLAEKTNLAHGEDKA</sequence>
<evidence type="ECO:0000313" key="2">
    <source>
        <dbReference type="Proteomes" id="UP000050544"/>
    </source>
</evidence>
<gene>
    <name evidence="1" type="ORF">SE15_03210</name>
</gene>
<dbReference type="STRING" id="869279.SE15_03210"/>
<name>A0A0P6XL56_9CHLR</name>
<accession>A0A0P6XL56</accession>
<dbReference type="Proteomes" id="UP000050544">
    <property type="component" value="Unassembled WGS sequence"/>
</dbReference>
<reference evidence="1 2" key="1">
    <citation type="submission" date="2015-07" db="EMBL/GenBank/DDBJ databases">
        <title>Whole genome sequence of Thermanaerothrix daxensis DSM 23592.</title>
        <authorList>
            <person name="Hemp J."/>
            <person name="Ward L.M."/>
            <person name="Pace L.A."/>
            <person name="Fischer W.W."/>
        </authorList>
    </citation>
    <scope>NUCLEOTIDE SEQUENCE [LARGE SCALE GENOMIC DNA]</scope>
    <source>
        <strain evidence="1 2">GNS-1</strain>
    </source>
</reference>
<dbReference type="EMBL" id="LGKO01000002">
    <property type="protein sequence ID" value="KPL84187.1"/>
    <property type="molecule type" value="Genomic_DNA"/>
</dbReference>
<keyword evidence="2" id="KW-1185">Reference proteome</keyword>
<organism evidence="1 2">
    <name type="scientific">Thermanaerothrix daxensis</name>
    <dbReference type="NCBI Taxonomy" id="869279"/>
    <lineage>
        <taxon>Bacteria</taxon>
        <taxon>Bacillati</taxon>
        <taxon>Chloroflexota</taxon>
        <taxon>Anaerolineae</taxon>
        <taxon>Anaerolineales</taxon>
        <taxon>Anaerolineaceae</taxon>
        <taxon>Thermanaerothrix</taxon>
    </lineage>
</organism>
<proteinExistence type="predicted"/>
<comment type="caution">
    <text evidence="1">The sequence shown here is derived from an EMBL/GenBank/DDBJ whole genome shotgun (WGS) entry which is preliminary data.</text>
</comment>
<dbReference type="AlphaFoldDB" id="A0A0P6XL56"/>
<evidence type="ECO:0000313" key="1">
    <source>
        <dbReference type="EMBL" id="KPL84187.1"/>
    </source>
</evidence>
<protein>
    <submittedName>
        <fullName evidence="1">Uncharacterized protein</fullName>
    </submittedName>
</protein>